<protein>
    <submittedName>
        <fullName evidence="1">Uncharacterized protein</fullName>
    </submittedName>
</protein>
<keyword evidence="2" id="KW-1185">Reference proteome</keyword>
<name>A0A2P6MR77_9EUKA</name>
<dbReference type="InParanoid" id="A0A2P6MR77"/>
<comment type="caution">
    <text evidence="1">The sequence shown here is derived from an EMBL/GenBank/DDBJ whole genome shotgun (WGS) entry which is preliminary data.</text>
</comment>
<evidence type="ECO:0000313" key="1">
    <source>
        <dbReference type="EMBL" id="PRP74202.1"/>
    </source>
</evidence>
<reference evidence="1 2" key="1">
    <citation type="journal article" date="2018" name="Genome Biol. Evol.">
        <title>Multiple Roots of Fruiting Body Formation in Amoebozoa.</title>
        <authorList>
            <person name="Hillmann F."/>
            <person name="Forbes G."/>
            <person name="Novohradska S."/>
            <person name="Ferling I."/>
            <person name="Riege K."/>
            <person name="Groth M."/>
            <person name="Westermann M."/>
            <person name="Marz M."/>
            <person name="Spaller T."/>
            <person name="Winckler T."/>
            <person name="Schaap P."/>
            <person name="Glockner G."/>
        </authorList>
    </citation>
    <scope>NUCLEOTIDE SEQUENCE [LARGE SCALE GENOMIC DNA]</scope>
    <source>
        <strain evidence="1 2">Jena</strain>
    </source>
</reference>
<accession>A0A2P6MR77</accession>
<sequence length="59" mass="6828">MSASNNNSFLNHLQNLHFAASGDITPGKMKLECELRDSYRNQCQENRETVYHKRTGRTN</sequence>
<gene>
    <name evidence="1" type="ORF">PROFUN_16336</name>
</gene>
<evidence type="ECO:0000313" key="2">
    <source>
        <dbReference type="Proteomes" id="UP000241769"/>
    </source>
</evidence>
<dbReference type="AlphaFoldDB" id="A0A2P6MR77"/>
<organism evidence="1 2">
    <name type="scientific">Planoprotostelium fungivorum</name>
    <dbReference type="NCBI Taxonomy" id="1890364"/>
    <lineage>
        <taxon>Eukaryota</taxon>
        <taxon>Amoebozoa</taxon>
        <taxon>Evosea</taxon>
        <taxon>Variosea</taxon>
        <taxon>Cavosteliida</taxon>
        <taxon>Cavosteliaceae</taxon>
        <taxon>Planoprotostelium</taxon>
    </lineage>
</organism>
<dbReference type="EMBL" id="MDYQ01000488">
    <property type="protein sequence ID" value="PRP74202.1"/>
    <property type="molecule type" value="Genomic_DNA"/>
</dbReference>
<dbReference type="Proteomes" id="UP000241769">
    <property type="component" value="Unassembled WGS sequence"/>
</dbReference>
<proteinExistence type="predicted"/>